<sequence length="137" mass="15331">MKQTSRKLVLPQSTVDRGAGAVPFNGRERLCVHIPAIHKPMPIYESVKETQAGVVCLWRCETPLVFRSPLNVNQSRDALHEASPSGALPIAELRLRREALQLSGWQCAPKCETSVQLCQTPSQLEAVHQWVKLFCEM</sequence>
<dbReference type="Proteomes" id="UP001066276">
    <property type="component" value="Chromosome 2_2"/>
</dbReference>
<proteinExistence type="predicted"/>
<keyword evidence="2" id="KW-1185">Reference proteome</keyword>
<comment type="caution">
    <text evidence="1">The sequence shown here is derived from an EMBL/GenBank/DDBJ whole genome shotgun (WGS) entry which is preliminary data.</text>
</comment>
<dbReference type="EMBL" id="JANPWB010000004">
    <property type="protein sequence ID" value="KAJ1191618.1"/>
    <property type="molecule type" value="Genomic_DNA"/>
</dbReference>
<protein>
    <submittedName>
        <fullName evidence="1">Uncharacterized protein</fullName>
    </submittedName>
</protein>
<evidence type="ECO:0000313" key="2">
    <source>
        <dbReference type="Proteomes" id="UP001066276"/>
    </source>
</evidence>
<evidence type="ECO:0000313" key="1">
    <source>
        <dbReference type="EMBL" id="KAJ1191618.1"/>
    </source>
</evidence>
<gene>
    <name evidence="1" type="ORF">NDU88_000934</name>
</gene>
<dbReference type="AlphaFoldDB" id="A0AAV7UUT8"/>
<reference evidence="1" key="1">
    <citation type="journal article" date="2022" name="bioRxiv">
        <title>Sequencing and chromosome-scale assembly of the giantPleurodeles waltlgenome.</title>
        <authorList>
            <person name="Brown T."/>
            <person name="Elewa A."/>
            <person name="Iarovenko S."/>
            <person name="Subramanian E."/>
            <person name="Araus A.J."/>
            <person name="Petzold A."/>
            <person name="Susuki M."/>
            <person name="Suzuki K.-i.T."/>
            <person name="Hayashi T."/>
            <person name="Toyoda A."/>
            <person name="Oliveira C."/>
            <person name="Osipova E."/>
            <person name="Leigh N.D."/>
            <person name="Simon A."/>
            <person name="Yun M.H."/>
        </authorList>
    </citation>
    <scope>NUCLEOTIDE SEQUENCE</scope>
    <source>
        <strain evidence="1">20211129_DDA</strain>
        <tissue evidence="1">Liver</tissue>
    </source>
</reference>
<organism evidence="1 2">
    <name type="scientific">Pleurodeles waltl</name>
    <name type="common">Iberian ribbed newt</name>
    <dbReference type="NCBI Taxonomy" id="8319"/>
    <lineage>
        <taxon>Eukaryota</taxon>
        <taxon>Metazoa</taxon>
        <taxon>Chordata</taxon>
        <taxon>Craniata</taxon>
        <taxon>Vertebrata</taxon>
        <taxon>Euteleostomi</taxon>
        <taxon>Amphibia</taxon>
        <taxon>Batrachia</taxon>
        <taxon>Caudata</taxon>
        <taxon>Salamandroidea</taxon>
        <taxon>Salamandridae</taxon>
        <taxon>Pleurodelinae</taxon>
        <taxon>Pleurodeles</taxon>
    </lineage>
</organism>
<name>A0AAV7UUT8_PLEWA</name>
<accession>A0AAV7UUT8</accession>